<sequence length="534" mass="60538">MTNSGKALSFYFLSLFLFTNSLLPHNVEFILNGNSLPTGEILILDVILSGEGNIKPIEQSYDNKDVQVYYIGDSFETQIINFKVTKRHILKYQISSNKMGRHKIPTIRVSVDNQIIESSEIFIEVTQKTKSQKLQPPPNIFDQFFGDPSQSNEAYSQPEVVFHTSKKVCYLGEPIVGYYVLYYNGLKQPFLERDPNQSISFPFFLSETLSQVTVQIEPIVNHNGLSRNTLVYLKEIYGLTPMKVGNYSVGATNFIVGDSMRFGGTNEVIPVTKGSVSVLPLPSGAPANFNGAIGEYDISLHAKTAEIYLGETHYFSIRVFGSGAGMGIEDPLDLKNAKVKGEFYLLRKEKSKVFRKLPEGEYGFYSVVEFFYSFQSKLEGKREFPMGSIAYFSPKKNSYLKKNASPFEIFIRPKREYTSSNKIEKTKEWNGVWKIVLWIATGTIIFIALIFGVKLYVYQNLIKESMERLSEKVGSKKGDILKDYLLRHGIHEADASTVAELSMAFQNESWVKIFNYCSKKDRQTLVSISKNLLN</sequence>
<feature type="transmembrane region" description="Helical" evidence="1">
    <location>
        <begin position="435"/>
        <end position="458"/>
    </location>
</feature>
<evidence type="ECO:0008006" key="4">
    <source>
        <dbReference type="Google" id="ProtNLM"/>
    </source>
</evidence>
<dbReference type="EMBL" id="RQGD01000014">
    <property type="protein sequence ID" value="TGL61836.1"/>
    <property type="molecule type" value="Genomic_DNA"/>
</dbReference>
<proteinExistence type="predicted"/>
<dbReference type="PANTHER" id="PTHR40940:SF2">
    <property type="entry name" value="BATD"/>
    <property type="match status" value="1"/>
</dbReference>
<evidence type="ECO:0000313" key="2">
    <source>
        <dbReference type="EMBL" id="TGL61836.1"/>
    </source>
</evidence>
<dbReference type="OrthoDB" id="343927at2"/>
<dbReference type="Proteomes" id="UP000297693">
    <property type="component" value="Unassembled WGS sequence"/>
</dbReference>
<keyword evidence="1" id="KW-0812">Transmembrane</keyword>
<gene>
    <name evidence="2" type="ORF">EHQ58_04270</name>
</gene>
<dbReference type="AlphaFoldDB" id="A0A4R9K8M5"/>
<protein>
    <recommendedName>
        <fullName evidence="4">Aerotolerance regulator BatD</fullName>
    </recommendedName>
</protein>
<dbReference type="RefSeq" id="WP_135622362.1">
    <property type="nucleotide sequence ID" value="NZ_RQGD01000014.1"/>
</dbReference>
<reference evidence="2" key="1">
    <citation type="journal article" date="2019" name="PLoS Negl. Trop. Dis.">
        <title>Revisiting the worldwide diversity of Leptospira species in the environment.</title>
        <authorList>
            <person name="Vincent A.T."/>
            <person name="Schiettekatte O."/>
            <person name="Bourhy P."/>
            <person name="Veyrier F.J."/>
            <person name="Picardeau M."/>
        </authorList>
    </citation>
    <scope>NUCLEOTIDE SEQUENCE [LARGE SCALE GENOMIC DNA]</scope>
    <source>
        <strain evidence="2">201702476</strain>
    </source>
</reference>
<comment type="caution">
    <text evidence="2">The sequence shown here is derived from an EMBL/GenBank/DDBJ whole genome shotgun (WGS) entry which is preliminary data.</text>
</comment>
<dbReference type="PANTHER" id="PTHR40940">
    <property type="entry name" value="PROTEIN BATD-RELATED"/>
    <property type="match status" value="1"/>
</dbReference>
<evidence type="ECO:0000256" key="1">
    <source>
        <dbReference type="SAM" id="Phobius"/>
    </source>
</evidence>
<accession>A0A4R9K8M5</accession>
<dbReference type="Pfam" id="PF13584">
    <property type="entry name" value="BatD"/>
    <property type="match status" value="1"/>
</dbReference>
<name>A0A4R9K8M5_9LEPT</name>
<keyword evidence="1" id="KW-0472">Membrane</keyword>
<dbReference type="InterPro" id="IPR025738">
    <property type="entry name" value="BatD"/>
</dbReference>
<keyword evidence="1" id="KW-1133">Transmembrane helix</keyword>
<keyword evidence="3" id="KW-1185">Reference proteome</keyword>
<organism evidence="2 3">
    <name type="scientific">Leptospira ognonensis</name>
    <dbReference type="NCBI Taxonomy" id="2484945"/>
    <lineage>
        <taxon>Bacteria</taxon>
        <taxon>Pseudomonadati</taxon>
        <taxon>Spirochaetota</taxon>
        <taxon>Spirochaetia</taxon>
        <taxon>Leptospirales</taxon>
        <taxon>Leptospiraceae</taxon>
        <taxon>Leptospira</taxon>
    </lineage>
</organism>
<evidence type="ECO:0000313" key="3">
    <source>
        <dbReference type="Proteomes" id="UP000297693"/>
    </source>
</evidence>